<evidence type="ECO:0000256" key="2">
    <source>
        <dbReference type="ARBA" id="ARBA00023125"/>
    </source>
</evidence>
<dbReference type="Gene3D" id="1.10.10.60">
    <property type="entry name" value="Homeodomain-like"/>
    <property type="match status" value="1"/>
</dbReference>
<keyword evidence="2 4" id="KW-0238">DNA-binding</keyword>
<keyword evidence="3" id="KW-0804">Transcription</keyword>
<dbReference type="Proteomes" id="UP000318103">
    <property type="component" value="Unassembled WGS sequence"/>
</dbReference>
<keyword evidence="7" id="KW-1185">Reference proteome</keyword>
<evidence type="ECO:0000256" key="3">
    <source>
        <dbReference type="ARBA" id="ARBA00023163"/>
    </source>
</evidence>
<dbReference type="InterPro" id="IPR009057">
    <property type="entry name" value="Homeodomain-like_sf"/>
</dbReference>
<dbReference type="PANTHER" id="PTHR47506">
    <property type="entry name" value="TRANSCRIPTIONAL REGULATORY PROTEIN"/>
    <property type="match status" value="1"/>
</dbReference>
<dbReference type="InterPro" id="IPR036271">
    <property type="entry name" value="Tet_transcr_reg_TetR-rel_C_sf"/>
</dbReference>
<reference evidence="6 7" key="1">
    <citation type="submission" date="2019-06" db="EMBL/GenBank/DDBJ databases">
        <title>Sequencing the genomes of 1000 actinobacteria strains.</title>
        <authorList>
            <person name="Klenk H.-P."/>
        </authorList>
    </citation>
    <scope>NUCLEOTIDE SEQUENCE [LARGE SCALE GENOMIC DNA]</scope>
    <source>
        <strain evidence="6 7">DSM 41929</strain>
    </source>
</reference>
<dbReference type="Pfam" id="PF00440">
    <property type="entry name" value="TetR_N"/>
    <property type="match status" value="1"/>
</dbReference>
<feature type="DNA-binding region" description="H-T-H motif" evidence="4">
    <location>
        <begin position="43"/>
        <end position="62"/>
    </location>
</feature>
<dbReference type="SUPFAM" id="SSF48498">
    <property type="entry name" value="Tetracyclin repressor-like, C-terminal domain"/>
    <property type="match status" value="1"/>
</dbReference>
<dbReference type="Gene3D" id="1.10.357.10">
    <property type="entry name" value="Tetracycline Repressor, domain 2"/>
    <property type="match status" value="1"/>
</dbReference>
<evidence type="ECO:0000259" key="5">
    <source>
        <dbReference type="PROSITE" id="PS50977"/>
    </source>
</evidence>
<comment type="caution">
    <text evidence="6">The sequence shown here is derived from an EMBL/GenBank/DDBJ whole genome shotgun (WGS) entry which is preliminary data.</text>
</comment>
<dbReference type="InterPro" id="IPR001647">
    <property type="entry name" value="HTH_TetR"/>
</dbReference>
<dbReference type="PROSITE" id="PS50977">
    <property type="entry name" value="HTH_TETR_2"/>
    <property type="match status" value="1"/>
</dbReference>
<evidence type="ECO:0000256" key="1">
    <source>
        <dbReference type="ARBA" id="ARBA00023015"/>
    </source>
</evidence>
<name>A0A542SYG9_9ACTN</name>
<organism evidence="6 7">
    <name type="scientific">Streptomyces puniciscabiei</name>
    <dbReference type="NCBI Taxonomy" id="164348"/>
    <lineage>
        <taxon>Bacteria</taxon>
        <taxon>Bacillati</taxon>
        <taxon>Actinomycetota</taxon>
        <taxon>Actinomycetes</taxon>
        <taxon>Kitasatosporales</taxon>
        <taxon>Streptomycetaceae</taxon>
        <taxon>Streptomyces</taxon>
    </lineage>
</organism>
<evidence type="ECO:0000256" key="4">
    <source>
        <dbReference type="PROSITE-ProRule" id="PRU00335"/>
    </source>
</evidence>
<dbReference type="GO" id="GO:0003677">
    <property type="term" value="F:DNA binding"/>
    <property type="evidence" value="ECO:0007669"/>
    <property type="project" value="UniProtKB-UniRule"/>
</dbReference>
<keyword evidence="1" id="KW-0805">Transcription regulation</keyword>
<evidence type="ECO:0000313" key="7">
    <source>
        <dbReference type="Proteomes" id="UP000318103"/>
    </source>
</evidence>
<dbReference type="PANTHER" id="PTHR47506:SF7">
    <property type="entry name" value="TRANSCRIPTIONAL REGULATORY PROTEIN"/>
    <property type="match status" value="1"/>
</dbReference>
<dbReference type="EMBL" id="VFNX01000005">
    <property type="protein sequence ID" value="TQK79649.1"/>
    <property type="molecule type" value="Genomic_DNA"/>
</dbReference>
<accession>A0A542SYG9</accession>
<evidence type="ECO:0000313" key="6">
    <source>
        <dbReference type="EMBL" id="TQK79649.1"/>
    </source>
</evidence>
<dbReference type="AlphaFoldDB" id="A0A542SYG9"/>
<dbReference type="PRINTS" id="PR00455">
    <property type="entry name" value="HTHTETR"/>
</dbReference>
<gene>
    <name evidence="6" type="ORF">FB563_7990</name>
</gene>
<proteinExistence type="predicted"/>
<dbReference type="SUPFAM" id="SSF46689">
    <property type="entry name" value="Homeodomain-like"/>
    <property type="match status" value="1"/>
</dbReference>
<sequence>MALRSERRKLVVRYAKEHKQVTRRRIIEKAGHRFKQDGIDGSGISTLMADAGLTNGAFYAHFASKDDLVAHVVAEELHTQVASYSTLRPGRPGLEDLIREYLSPEHRDHPGLGCPSAALLDEIGRCEDGTRQAYSDGARAILEEISARLTPEDPRSAQAKAIGLFTMLVGTMQLSRALSDRKRADEVLELGIENALAFMG</sequence>
<protein>
    <submittedName>
        <fullName evidence="6">TetR family transcriptional regulator</fullName>
    </submittedName>
</protein>
<feature type="domain" description="HTH tetR-type" evidence="5">
    <location>
        <begin position="20"/>
        <end position="80"/>
    </location>
</feature>